<protein>
    <submittedName>
        <fullName evidence="2">Uncharacterized protein</fullName>
    </submittedName>
</protein>
<dbReference type="AlphaFoldDB" id="A0A919A3K3"/>
<keyword evidence="3" id="KW-1185">Reference proteome</keyword>
<dbReference type="EMBL" id="BNBC01000023">
    <property type="protein sequence ID" value="GHE85940.1"/>
    <property type="molecule type" value="Genomic_DNA"/>
</dbReference>
<comment type="caution">
    <text evidence="2">The sequence shown here is derived from an EMBL/GenBank/DDBJ whole genome shotgun (WGS) entry which is preliminary data.</text>
</comment>
<organism evidence="2 3">
    <name type="scientific">Streptomyces spiralis</name>
    <dbReference type="NCBI Taxonomy" id="66376"/>
    <lineage>
        <taxon>Bacteria</taxon>
        <taxon>Bacillati</taxon>
        <taxon>Actinomycetota</taxon>
        <taxon>Actinomycetes</taxon>
        <taxon>Kitasatosporales</taxon>
        <taxon>Streptomycetaceae</taxon>
        <taxon>Streptomyces</taxon>
    </lineage>
</organism>
<reference evidence="2" key="2">
    <citation type="submission" date="2020-09" db="EMBL/GenBank/DDBJ databases">
        <authorList>
            <person name="Sun Q."/>
            <person name="Ohkuma M."/>
        </authorList>
    </citation>
    <scope>NUCLEOTIDE SEQUENCE</scope>
    <source>
        <strain evidence="2">JCM 3302</strain>
    </source>
</reference>
<gene>
    <name evidence="2" type="ORF">GCM10014715_47870</name>
</gene>
<reference evidence="2" key="1">
    <citation type="journal article" date="2014" name="Int. J. Syst. Evol. Microbiol.">
        <title>Complete genome sequence of Corynebacterium casei LMG S-19264T (=DSM 44701T), isolated from a smear-ripened cheese.</title>
        <authorList>
            <consortium name="US DOE Joint Genome Institute (JGI-PGF)"/>
            <person name="Walter F."/>
            <person name="Albersmeier A."/>
            <person name="Kalinowski J."/>
            <person name="Ruckert C."/>
        </authorList>
    </citation>
    <scope>NUCLEOTIDE SEQUENCE</scope>
    <source>
        <strain evidence="2">JCM 3302</strain>
    </source>
</reference>
<feature type="compositionally biased region" description="Basic and acidic residues" evidence="1">
    <location>
        <begin position="39"/>
        <end position="56"/>
    </location>
</feature>
<accession>A0A919A3K3</accession>
<sequence length="78" mass="8423">MGVLRGRRWLPVRTLVRRVARCAANRTVRSASAVIAAPSERRDAEPVGLGDRECGTPEKPAVTPNTPKFPPRCAKCAA</sequence>
<evidence type="ECO:0000256" key="1">
    <source>
        <dbReference type="SAM" id="MobiDB-lite"/>
    </source>
</evidence>
<proteinExistence type="predicted"/>
<evidence type="ECO:0000313" key="3">
    <source>
        <dbReference type="Proteomes" id="UP000641386"/>
    </source>
</evidence>
<evidence type="ECO:0000313" key="2">
    <source>
        <dbReference type="EMBL" id="GHE85940.1"/>
    </source>
</evidence>
<feature type="region of interest" description="Disordered" evidence="1">
    <location>
        <begin position="39"/>
        <end position="67"/>
    </location>
</feature>
<name>A0A919A3K3_9ACTN</name>
<dbReference type="Proteomes" id="UP000641386">
    <property type="component" value="Unassembled WGS sequence"/>
</dbReference>